<dbReference type="Proteomes" id="UP000886751">
    <property type="component" value="Unassembled WGS sequence"/>
</dbReference>
<feature type="domain" description="Phospholipid/glycerol acyltransferase" evidence="4">
    <location>
        <begin position="38"/>
        <end position="152"/>
    </location>
</feature>
<dbReference type="CDD" id="cd07989">
    <property type="entry name" value="LPLAT_AGPAT-like"/>
    <property type="match status" value="1"/>
</dbReference>
<protein>
    <submittedName>
        <fullName evidence="5">1-acyl-sn-glycerol-3-phosphate acyltransferase</fullName>
    </submittedName>
</protein>
<dbReference type="PANTHER" id="PTHR10434">
    <property type="entry name" value="1-ACYL-SN-GLYCEROL-3-PHOSPHATE ACYLTRANSFERASE"/>
    <property type="match status" value="1"/>
</dbReference>
<reference evidence="5" key="1">
    <citation type="journal article" date="2021" name="PeerJ">
        <title>Extensive microbial diversity within the chicken gut microbiome revealed by metagenomics and culture.</title>
        <authorList>
            <person name="Gilroy R."/>
            <person name="Ravi A."/>
            <person name="Getino M."/>
            <person name="Pursley I."/>
            <person name="Horton D.L."/>
            <person name="Alikhan N.F."/>
            <person name="Baker D."/>
            <person name="Gharbi K."/>
            <person name="Hall N."/>
            <person name="Watson M."/>
            <person name="Adriaenssens E.M."/>
            <person name="Foster-Nyarko E."/>
            <person name="Jarju S."/>
            <person name="Secka A."/>
            <person name="Antonio M."/>
            <person name="Oren A."/>
            <person name="Chaudhuri R.R."/>
            <person name="La Ragione R."/>
            <person name="Hildebrand F."/>
            <person name="Pallen M.J."/>
        </authorList>
    </citation>
    <scope>NUCLEOTIDE SEQUENCE</scope>
    <source>
        <strain evidence="5">ChiHecec2B26-7398</strain>
    </source>
</reference>
<dbReference type="PANTHER" id="PTHR10434:SF11">
    <property type="entry name" value="1-ACYL-SN-GLYCEROL-3-PHOSPHATE ACYLTRANSFERASE"/>
    <property type="match status" value="1"/>
</dbReference>
<evidence type="ECO:0000256" key="1">
    <source>
        <dbReference type="ARBA" id="ARBA00022679"/>
    </source>
</evidence>
<sequence>MLLYWIILPIVWVLAHLIWRIEVVGREHYDAVHDGRALVIASNHICNLDPVYIAIALMDWRRMCILAKEELFQNPFIGWFLRCMGAVSIDRGKGDTATVDRVTNACRRGTAVLIFPEGTRTKTGKLGILKSGAFVIAASAGADMLPCRILYDTKDGKMHLFCRIRIAFGPAIPADELQITDAAHKVTMLRHMKARLRTALEDLLKANAFAVQTAELAPPAPAVPAPAPQTPPEPAAPPAPPAEP</sequence>
<dbReference type="GO" id="GO:0006654">
    <property type="term" value="P:phosphatidic acid biosynthetic process"/>
    <property type="evidence" value="ECO:0007669"/>
    <property type="project" value="TreeGrafter"/>
</dbReference>
<keyword evidence="2 5" id="KW-0012">Acyltransferase</keyword>
<reference evidence="5" key="2">
    <citation type="submission" date="2021-04" db="EMBL/GenBank/DDBJ databases">
        <authorList>
            <person name="Gilroy R."/>
        </authorList>
    </citation>
    <scope>NUCLEOTIDE SEQUENCE</scope>
    <source>
        <strain evidence="5">ChiHecec2B26-7398</strain>
    </source>
</reference>
<feature type="region of interest" description="Disordered" evidence="3">
    <location>
        <begin position="219"/>
        <end position="244"/>
    </location>
</feature>
<keyword evidence="1" id="KW-0808">Transferase</keyword>
<dbReference type="SMART" id="SM00563">
    <property type="entry name" value="PlsC"/>
    <property type="match status" value="1"/>
</dbReference>
<dbReference type="EMBL" id="DXEI01000040">
    <property type="protein sequence ID" value="HIX94300.1"/>
    <property type="molecule type" value="Genomic_DNA"/>
</dbReference>
<accession>A0A9D1XZP3</accession>
<gene>
    <name evidence="5" type="ORF">H9846_02460</name>
</gene>
<evidence type="ECO:0000256" key="3">
    <source>
        <dbReference type="SAM" id="MobiDB-lite"/>
    </source>
</evidence>
<dbReference type="GO" id="GO:0003841">
    <property type="term" value="F:1-acylglycerol-3-phosphate O-acyltransferase activity"/>
    <property type="evidence" value="ECO:0007669"/>
    <property type="project" value="TreeGrafter"/>
</dbReference>
<name>A0A9D1XZP3_9FIRM</name>
<dbReference type="SUPFAM" id="SSF69593">
    <property type="entry name" value="Glycerol-3-phosphate (1)-acyltransferase"/>
    <property type="match status" value="1"/>
</dbReference>
<evidence type="ECO:0000259" key="4">
    <source>
        <dbReference type="SMART" id="SM00563"/>
    </source>
</evidence>
<dbReference type="AlphaFoldDB" id="A0A9D1XZP3"/>
<dbReference type="Pfam" id="PF01553">
    <property type="entry name" value="Acyltransferase"/>
    <property type="match status" value="1"/>
</dbReference>
<dbReference type="InterPro" id="IPR002123">
    <property type="entry name" value="Plipid/glycerol_acylTrfase"/>
</dbReference>
<evidence type="ECO:0000256" key="2">
    <source>
        <dbReference type="ARBA" id="ARBA00023315"/>
    </source>
</evidence>
<evidence type="ECO:0000313" key="6">
    <source>
        <dbReference type="Proteomes" id="UP000886751"/>
    </source>
</evidence>
<organism evidence="5 6">
    <name type="scientific">Candidatus Gemmiger excrementipullorum</name>
    <dbReference type="NCBI Taxonomy" id="2838610"/>
    <lineage>
        <taxon>Bacteria</taxon>
        <taxon>Bacillati</taxon>
        <taxon>Bacillota</taxon>
        <taxon>Clostridia</taxon>
        <taxon>Eubacteriales</taxon>
        <taxon>Gemmiger</taxon>
    </lineage>
</organism>
<comment type="caution">
    <text evidence="5">The sequence shown here is derived from an EMBL/GenBank/DDBJ whole genome shotgun (WGS) entry which is preliminary data.</text>
</comment>
<evidence type="ECO:0000313" key="5">
    <source>
        <dbReference type="EMBL" id="HIX94300.1"/>
    </source>
</evidence>
<proteinExistence type="predicted"/>